<evidence type="ECO:0000313" key="1">
    <source>
        <dbReference type="EMBL" id="PPK98026.1"/>
    </source>
</evidence>
<dbReference type="AlphaFoldDB" id="A0A2S6IUW6"/>
<keyword evidence="2" id="KW-1185">Reference proteome</keyword>
<evidence type="ECO:0000313" key="2">
    <source>
        <dbReference type="Proteomes" id="UP000239485"/>
    </source>
</evidence>
<dbReference type="Proteomes" id="UP000239485">
    <property type="component" value="Unassembled WGS sequence"/>
</dbReference>
<dbReference type="OrthoDB" id="3823469at2"/>
<accession>A0A2S6IUW6</accession>
<reference evidence="1 2" key="1">
    <citation type="submission" date="2018-02" db="EMBL/GenBank/DDBJ databases">
        <title>Genomic Encyclopedia of Archaeal and Bacterial Type Strains, Phase II (KMG-II): from individual species to whole genera.</title>
        <authorList>
            <person name="Goeker M."/>
        </authorList>
    </citation>
    <scope>NUCLEOTIDE SEQUENCE [LARGE SCALE GENOMIC DNA]</scope>
    <source>
        <strain evidence="1 2">DSM 22857</strain>
    </source>
</reference>
<comment type="caution">
    <text evidence="1">The sequence shown here is derived from an EMBL/GenBank/DDBJ whole genome shotgun (WGS) entry which is preliminary data.</text>
</comment>
<proteinExistence type="predicted"/>
<sequence>MTTTFSSEPWREHIDRNPRGVIEVSGHSWRDLSLGSRARAALFLATEVGEGGVFTGLALRYAIPDVTEIDRRARELRPLHAWKTASYKTDRTLRPEQHRLEVIGDHLWLPGIRARRPSGISRVQVRRVVERDGYCKVCGAVAGMKDPFPPYGSVVLTAGHKEPAMLAQEGSRLHDDDLQAECAGCNEQAQQYTGTPEDLPRLAQDTRRLNRADRQQLKRWVQAGKRDFTLADTLYARIHRLTAPERAAFLAEMRRIYGAADGWAA</sequence>
<dbReference type="EMBL" id="PTJD01000002">
    <property type="protein sequence ID" value="PPK98026.1"/>
    <property type="molecule type" value="Genomic_DNA"/>
</dbReference>
<evidence type="ECO:0008006" key="3">
    <source>
        <dbReference type="Google" id="ProtNLM"/>
    </source>
</evidence>
<organism evidence="1 2">
    <name type="scientific">Kineococcus xinjiangensis</name>
    <dbReference type="NCBI Taxonomy" id="512762"/>
    <lineage>
        <taxon>Bacteria</taxon>
        <taxon>Bacillati</taxon>
        <taxon>Actinomycetota</taxon>
        <taxon>Actinomycetes</taxon>
        <taxon>Kineosporiales</taxon>
        <taxon>Kineosporiaceae</taxon>
        <taxon>Kineococcus</taxon>
    </lineage>
</organism>
<gene>
    <name evidence="1" type="ORF">CLV92_102179</name>
</gene>
<dbReference type="RefSeq" id="WP_104431468.1">
    <property type="nucleotide sequence ID" value="NZ_PTJD01000002.1"/>
</dbReference>
<name>A0A2S6IUW6_9ACTN</name>
<protein>
    <recommendedName>
        <fullName evidence="3">HNH endonuclease</fullName>
    </recommendedName>
</protein>